<sequence length="133" mass="15190">MACYSVILPTYNERENLPLIVFLLQETFESLSVLSPHLQLLQRVRGLGRVEFEIVVVDDNSPDKTAEEFSRLQYAMNSDRLRLLKRPGKLGLGTAYLDGLKVAKGNFIFLMDADFSHHVRPELYIHINLVAKT</sequence>
<protein>
    <recommendedName>
        <fullName evidence="2">dolichyl-phosphate beta-D-mannosyltransferase</fullName>
        <ecNumber evidence="2">2.4.1.83</ecNumber>
    </recommendedName>
</protein>
<dbReference type="GO" id="GO:0006488">
    <property type="term" value="P:dolichol-linked oligosaccharide biosynthetic process"/>
    <property type="evidence" value="ECO:0007669"/>
    <property type="project" value="TreeGrafter"/>
</dbReference>
<proteinExistence type="inferred from homology"/>
<dbReference type="GeneID" id="25337130"/>
<feature type="domain" description="Glycosyltransferase 2-like" evidence="5">
    <location>
        <begin position="5"/>
        <end position="118"/>
    </location>
</feature>
<accession>U6M930</accession>
<keyword evidence="4 6" id="KW-0808">Transferase</keyword>
<dbReference type="Gene3D" id="3.90.550.10">
    <property type="entry name" value="Spore Coat Polysaccharide Biosynthesis Protein SpsA, Chain A"/>
    <property type="match status" value="1"/>
</dbReference>
<dbReference type="EMBL" id="HG721868">
    <property type="protein sequence ID" value="CDJ60516.1"/>
    <property type="molecule type" value="Genomic_DNA"/>
</dbReference>
<dbReference type="PANTHER" id="PTHR43398:SF1">
    <property type="entry name" value="DOLICHOL-PHOSPHATE MANNOSYLTRANSFERASE SUBUNIT 1"/>
    <property type="match status" value="1"/>
</dbReference>
<dbReference type="PANTHER" id="PTHR43398">
    <property type="entry name" value="DOLICHOL-PHOSPHATE MANNOSYLTRANSFERASE SUBUNIT 1"/>
    <property type="match status" value="1"/>
</dbReference>
<dbReference type="SUPFAM" id="SSF53448">
    <property type="entry name" value="Nucleotide-diphospho-sugar transferases"/>
    <property type="match status" value="1"/>
</dbReference>
<dbReference type="GO" id="GO:0006506">
    <property type="term" value="P:GPI anchor biosynthetic process"/>
    <property type="evidence" value="ECO:0007669"/>
    <property type="project" value="TreeGrafter"/>
</dbReference>
<dbReference type="AlphaFoldDB" id="U6M930"/>
<evidence type="ECO:0000256" key="3">
    <source>
        <dbReference type="ARBA" id="ARBA00022676"/>
    </source>
</evidence>
<dbReference type="GO" id="GO:0004582">
    <property type="term" value="F:dolichyl-phosphate beta-D-mannosyltransferase activity"/>
    <property type="evidence" value="ECO:0007669"/>
    <property type="project" value="UniProtKB-EC"/>
</dbReference>
<dbReference type="InterPro" id="IPR001173">
    <property type="entry name" value="Glyco_trans_2-like"/>
</dbReference>
<dbReference type="InterPro" id="IPR039528">
    <property type="entry name" value="DPM1-like"/>
</dbReference>
<keyword evidence="3 6" id="KW-0328">Glycosyltransferase</keyword>
<dbReference type="OrthoDB" id="2603at2759"/>
<dbReference type="Proteomes" id="UP000030763">
    <property type="component" value="Unassembled WGS sequence"/>
</dbReference>
<dbReference type="RefSeq" id="XP_013337166.1">
    <property type="nucleotide sequence ID" value="XM_013481712.1"/>
</dbReference>
<evidence type="ECO:0000256" key="1">
    <source>
        <dbReference type="ARBA" id="ARBA00006739"/>
    </source>
</evidence>
<evidence type="ECO:0000256" key="2">
    <source>
        <dbReference type="ARBA" id="ARBA00012704"/>
    </source>
</evidence>
<evidence type="ECO:0000313" key="6">
    <source>
        <dbReference type="EMBL" id="CDJ60516.1"/>
    </source>
</evidence>
<name>U6M930_EIMMA</name>
<evidence type="ECO:0000256" key="4">
    <source>
        <dbReference type="ARBA" id="ARBA00022679"/>
    </source>
</evidence>
<dbReference type="GO" id="GO:0005789">
    <property type="term" value="C:endoplasmic reticulum membrane"/>
    <property type="evidence" value="ECO:0007669"/>
    <property type="project" value="TreeGrafter"/>
</dbReference>
<dbReference type="InterPro" id="IPR029044">
    <property type="entry name" value="Nucleotide-diphossugar_trans"/>
</dbReference>
<comment type="similarity">
    <text evidence="1">Belongs to the glycosyltransferase 2 family.</text>
</comment>
<dbReference type="GO" id="GO:0035269">
    <property type="term" value="P:protein O-linked glycosylation via mannose"/>
    <property type="evidence" value="ECO:0007669"/>
    <property type="project" value="TreeGrafter"/>
</dbReference>
<keyword evidence="7" id="KW-1185">Reference proteome</keyword>
<gene>
    <name evidence="6" type="ORF">EMWEY_00031440</name>
</gene>
<organism evidence="6 7">
    <name type="scientific">Eimeria maxima</name>
    <name type="common">Coccidian parasite</name>
    <dbReference type="NCBI Taxonomy" id="5804"/>
    <lineage>
        <taxon>Eukaryota</taxon>
        <taxon>Sar</taxon>
        <taxon>Alveolata</taxon>
        <taxon>Apicomplexa</taxon>
        <taxon>Conoidasida</taxon>
        <taxon>Coccidia</taxon>
        <taxon>Eucoccidiorida</taxon>
        <taxon>Eimeriorina</taxon>
        <taxon>Eimeriidae</taxon>
        <taxon>Eimeria</taxon>
    </lineage>
</organism>
<evidence type="ECO:0000313" key="7">
    <source>
        <dbReference type="Proteomes" id="UP000030763"/>
    </source>
</evidence>
<reference evidence="6" key="2">
    <citation type="submission" date="2013-10" db="EMBL/GenBank/DDBJ databases">
        <authorList>
            <person name="Aslett M."/>
        </authorList>
    </citation>
    <scope>NUCLEOTIDE SEQUENCE [LARGE SCALE GENOMIC DNA]</scope>
    <source>
        <strain evidence="6">Weybridge</strain>
    </source>
</reference>
<evidence type="ECO:0000259" key="5">
    <source>
        <dbReference type="Pfam" id="PF00535"/>
    </source>
</evidence>
<dbReference type="Pfam" id="PF00535">
    <property type="entry name" value="Glycos_transf_2"/>
    <property type="match status" value="1"/>
</dbReference>
<dbReference type="EC" id="2.4.1.83" evidence="2"/>
<reference evidence="6" key="1">
    <citation type="submission" date="2013-10" db="EMBL/GenBank/DDBJ databases">
        <title>Genomic analysis of the causative agents of coccidiosis in chickens.</title>
        <authorList>
            <person name="Reid A.J."/>
            <person name="Blake D."/>
            <person name="Billington K."/>
            <person name="Browne H."/>
            <person name="Dunn M."/>
            <person name="Hung S."/>
            <person name="Kawahara F."/>
            <person name="Miranda-Saavedra D."/>
            <person name="Mourier T."/>
            <person name="Nagra H."/>
            <person name="Otto T.D."/>
            <person name="Rawlings N."/>
            <person name="Sanchez A."/>
            <person name="Sanders M."/>
            <person name="Subramaniam C."/>
            <person name="Tay Y."/>
            <person name="Dear P."/>
            <person name="Doerig C."/>
            <person name="Gruber A."/>
            <person name="Parkinson J."/>
            <person name="Shirley M."/>
            <person name="Wan K.L."/>
            <person name="Berriman M."/>
            <person name="Tomley F."/>
            <person name="Pain A."/>
        </authorList>
    </citation>
    <scope>NUCLEOTIDE SEQUENCE [LARGE SCALE GENOMIC DNA]</scope>
    <source>
        <strain evidence="6">Weybridge</strain>
    </source>
</reference>
<dbReference type="VEuPathDB" id="ToxoDB:EMWEY_00031440"/>